<gene>
    <name evidence="1" type="ORF">Ljor_2244</name>
</gene>
<comment type="caution">
    <text evidence="1">The sequence shown here is derived from an EMBL/GenBank/DDBJ whole genome shotgun (WGS) entry which is preliminary data.</text>
</comment>
<keyword evidence="2" id="KW-1185">Reference proteome</keyword>
<accession>A0A0W0VCT4</accession>
<dbReference type="EMBL" id="LNYJ01000011">
    <property type="protein sequence ID" value="KTD17938.1"/>
    <property type="molecule type" value="Genomic_DNA"/>
</dbReference>
<dbReference type="AlphaFoldDB" id="A0A0W0VCT4"/>
<dbReference type="Pfam" id="PF08682">
    <property type="entry name" value="DUF1780"/>
    <property type="match status" value="1"/>
</dbReference>
<dbReference type="InterPro" id="IPR014796">
    <property type="entry name" value="DUF1780"/>
</dbReference>
<sequence>MTKDYFKKIKEYYRKLTLFYSNQGKNERERISVEVFLSLLGINYSKVDVISIEEQNNPVDVQYKECRFQIKEIPDDVKRHRDIKQTYEALEKADKDKIDWPISVYDKSPYQTAWKRVTNKLEQIEKSYSNEVKNGLDLLFYITNTSTELFNINDFSRVRELEKYGFRSVSAVICDRQAVILFVTDHSPPELKTHFGKLYFSS</sequence>
<name>A0A0W0VCT4_9GAMM</name>
<organism evidence="1 2">
    <name type="scientific">Legionella jordanis</name>
    <dbReference type="NCBI Taxonomy" id="456"/>
    <lineage>
        <taxon>Bacteria</taxon>
        <taxon>Pseudomonadati</taxon>
        <taxon>Pseudomonadota</taxon>
        <taxon>Gammaproteobacteria</taxon>
        <taxon>Legionellales</taxon>
        <taxon>Legionellaceae</taxon>
        <taxon>Legionella</taxon>
    </lineage>
</organism>
<evidence type="ECO:0000313" key="1">
    <source>
        <dbReference type="EMBL" id="KTD17938.1"/>
    </source>
</evidence>
<dbReference type="Gene3D" id="3.40.1540.10">
    <property type="entry name" value="Protein of unknown function DUF1780, putative endonuclease"/>
    <property type="match status" value="1"/>
</dbReference>
<dbReference type="Proteomes" id="UP000055035">
    <property type="component" value="Unassembled WGS sequence"/>
</dbReference>
<dbReference type="InterPro" id="IPR037074">
    <property type="entry name" value="DUF1780_sf"/>
</dbReference>
<dbReference type="PATRIC" id="fig|456.5.peg.2417"/>
<proteinExistence type="predicted"/>
<reference evidence="1 2" key="1">
    <citation type="submission" date="2015-11" db="EMBL/GenBank/DDBJ databases">
        <title>Genomic analysis of 38 Legionella species identifies large and diverse effector repertoires.</title>
        <authorList>
            <person name="Burstein D."/>
            <person name="Amaro F."/>
            <person name="Zusman T."/>
            <person name="Lifshitz Z."/>
            <person name="Cohen O."/>
            <person name="Gilbert J.A."/>
            <person name="Pupko T."/>
            <person name="Shuman H.A."/>
            <person name="Segal G."/>
        </authorList>
    </citation>
    <scope>NUCLEOTIDE SEQUENCE [LARGE SCALE GENOMIC DNA]</scope>
    <source>
        <strain evidence="1 2">BL-540</strain>
    </source>
</reference>
<protein>
    <submittedName>
        <fullName evidence="1">Uncharacterized protein</fullName>
    </submittedName>
</protein>
<evidence type="ECO:0000313" key="2">
    <source>
        <dbReference type="Proteomes" id="UP000055035"/>
    </source>
</evidence>
<dbReference type="RefSeq" id="WP_058471649.1">
    <property type="nucleotide sequence ID" value="NZ_CAAAIC010000001.1"/>
</dbReference>